<dbReference type="AlphaFoldDB" id="A0A2P2NJ32"/>
<dbReference type="EMBL" id="GGEC01062014">
    <property type="protein sequence ID" value="MBX42498.1"/>
    <property type="molecule type" value="Transcribed_RNA"/>
</dbReference>
<reference evidence="1" key="1">
    <citation type="submission" date="2018-02" db="EMBL/GenBank/DDBJ databases">
        <title>Rhizophora mucronata_Transcriptome.</title>
        <authorList>
            <person name="Meera S.P."/>
            <person name="Sreeshan A."/>
            <person name="Augustine A."/>
        </authorList>
    </citation>
    <scope>NUCLEOTIDE SEQUENCE</scope>
    <source>
        <tissue evidence="1">Leaf</tissue>
    </source>
</reference>
<sequence>MWGCLSYQKKNKRTPHIKKGKKERTPGKQAFPKSLYSIDIVDITFLP</sequence>
<accession>A0A2P2NJ32</accession>
<name>A0A2P2NJ32_RHIMU</name>
<evidence type="ECO:0000313" key="1">
    <source>
        <dbReference type="EMBL" id="MBX42498.1"/>
    </source>
</evidence>
<protein>
    <submittedName>
        <fullName evidence="1">Uncharacterized protein</fullName>
    </submittedName>
</protein>
<proteinExistence type="predicted"/>
<organism evidence="1">
    <name type="scientific">Rhizophora mucronata</name>
    <name type="common">Asiatic mangrove</name>
    <dbReference type="NCBI Taxonomy" id="61149"/>
    <lineage>
        <taxon>Eukaryota</taxon>
        <taxon>Viridiplantae</taxon>
        <taxon>Streptophyta</taxon>
        <taxon>Embryophyta</taxon>
        <taxon>Tracheophyta</taxon>
        <taxon>Spermatophyta</taxon>
        <taxon>Magnoliopsida</taxon>
        <taxon>eudicotyledons</taxon>
        <taxon>Gunneridae</taxon>
        <taxon>Pentapetalae</taxon>
        <taxon>rosids</taxon>
        <taxon>fabids</taxon>
        <taxon>Malpighiales</taxon>
        <taxon>Rhizophoraceae</taxon>
        <taxon>Rhizophora</taxon>
    </lineage>
</organism>